<evidence type="ECO:0000313" key="10">
    <source>
        <dbReference type="Proteomes" id="UP000435357"/>
    </source>
</evidence>
<evidence type="ECO:0000259" key="7">
    <source>
        <dbReference type="PROSITE" id="PS51192"/>
    </source>
</evidence>
<reference evidence="9 10" key="1">
    <citation type="submission" date="2019-09" db="EMBL/GenBank/DDBJ databases">
        <title>Genomes of Cryomorphaceae.</title>
        <authorList>
            <person name="Bowman J.P."/>
        </authorList>
    </citation>
    <scope>NUCLEOTIDE SEQUENCE [LARGE SCALE GENOMIC DNA]</scope>
    <source>
        <strain evidence="9 10">KCTC 52047</strain>
    </source>
</reference>
<evidence type="ECO:0000313" key="9">
    <source>
        <dbReference type="EMBL" id="KAB1065604.1"/>
    </source>
</evidence>
<dbReference type="PROSITE" id="PS51194">
    <property type="entry name" value="HELICASE_CTER"/>
    <property type="match status" value="1"/>
</dbReference>
<dbReference type="InterPro" id="IPR001650">
    <property type="entry name" value="Helicase_C-like"/>
</dbReference>
<keyword evidence="1" id="KW-0547">Nucleotide-binding</keyword>
<dbReference type="GO" id="GO:0016787">
    <property type="term" value="F:hydrolase activity"/>
    <property type="evidence" value="ECO:0007669"/>
    <property type="project" value="UniProtKB-KW"/>
</dbReference>
<dbReference type="SMART" id="SM00490">
    <property type="entry name" value="HELICc"/>
    <property type="match status" value="1"/>
</dbReference>
<keyword evidence="6" id="KW-0472">Membrane</keyword>
<feature type="transmembrane region" description="Helical" evidence="6">
    <location>
        <begin position="38"/>
        <end position="59"/>
    </location>
</feature>
<dbReference type="GO" id="GO:0005524">
    <property type="term" value="F:ATP binding"/>
    <property type="evidence" value="ECO:0007669"/>
    <property type="project" value="UniProtKB-KW"/>
</dbReference>
<dbReference type="GO" id="GO:0003677">
    <property type="term" value="F:DNA binding"/>
    <property type="evidence" value="ECO:0007669"/>
    <property type="project" value="InterPro"/>
</dbReference>
<dbReference type="PANTHER" id="PTHR11274:SF0">
    <property type="entry name" value="GENERAL TRANSCRIPTION AND DNA REPAIR FACTOR IIH HELICASE SUBUNIT XPB"/>
    <property type="match status" value="1"/>
</dbReference>
<name>A0A6N6M6R6_9FLAO</name>
<feature type="domain" description="Helicase C-terminal" evidence="8">
    <location>
        <begin position="568"/>
        <end position="704"/>
    </location>
</feature>
<dbReference type="Proteomes" id="UP000435357">
    <property type="component" value="Unassembled WGS sequence"/>
</dbReference>
<dbReference type="InterPro" id="IPR050615">
    <property type="entry name" value="ATP-dep_DNA_Helicase"/>
</dbReference>
<dbReference type="EMBL" id="WACR01000002">
    <property type="protein sequence ID" value="KAB1065604.1"/>
    <property type="molecule type" value="Genomic_DNA"/>
</dbReference>
<keyword evidence="6" id="KW-0812">Transmembrane</keyword>
<organism evidence="9 10">
    <name type="scientific">Salibacter halophilus</name>
    <dbReference type="NCBI Taxonomy" id="1803916"/>
    <lineage>
        <taxon>Bacteria</taxon>
        <taxon>Pseudomonadati</taxon>
        <taxon>Bacteroidota</taxon>
        <taxon>Flavobacteriia</taxon>
        <taxon>Flavobacteriales</taxon>
        <taxon>Salibacteraceae</taxon>
        <taxon>Salibacter</taxon>
    </lineage>
</organism>
<keyword evidence="3 9" id="KW-0347">Helicase</keyword>
<dbReference type="SUPFAM" id="SSF52540">
    <property type="entry name" value="P-loop containing nucleoside triphosphate hydrolases"/>
    <property type="match status" value="2"/>
</dbReference>
<dbReference type="InterPro" id="IPR014001">
    <property type="entry name" value="Helicase_ATP-bd"/>
</dbReference>
<protein>
    <submittedName>
        <fullName evidence="9">DEAD/DEAH box helicase</fullName>
    </submittedName>
</protein>
<dbReference type="Gene3D" id="3.40.50.300">
    <property type="entry name" value="P-loop containing nucleotide triphosphate hydrolases"/>
    <property type="match status" value="2"/>
</dbReference>
<proteinExistence type="predicted"/>
<comment type="caution">
    <text evidence="9">The sequence shown here is derived from an EMBL/GenBank/DDBJ whole genome shotgun (WGS) entry which is preliminary data.</text>
</comment>
<sequence length="739" mass="85525">MLKDIAWPKERLYRSGSNREPLEFYLDALSNSNRLDLLLGYFSFTTINVLSLGFARFLFNGGRLRVVANQIFSAEDKATILNAMDPDPKLEGLIDLSNIDQLKYSLDSYGKHFFECLAWLIANDRIEIVIVKPKGKKGIAHYKSGIFSDGFHRVKFKASCNFTTYGLMENLEELDVDLEWEDQQAKARISEQNKYFEEIFSGKADYVEYLPADKIEVAIRDKFGDKEVQELIVEEAELIRLKSESSRNPKIQRVLKKLEDEVDEISRKPRFPYPDGPRKYQVQAYENWVKNEKQGIFAMATGTGKTLTSLNCLLKESEKSGTYKAVIVVPTIALVAQWKKECQKFNFQNIVTVSSKNKWGDELSFFNSASKFTKTSFIVITTYASFHRKKFQDHFKNLDTDTLFIADEAHNLGAGKVAKVLPKIHLKKRVGLSATIHRQYDDEGNEVIQQFFNDSPPFVITYSMQMALNKKWLCKYTYHPHLVELDSEEFQDYAILSRKLMNFFDNNTGRYKKGPEVEALLLARKRIIHKAKNKLSVFKEILQNEYTKKGHLKYSLIYVPEGRDPEYDKKDEHDLDEDDDKLIHAYTRAVSDIDFSVMVKQYTSNSSGRDELLKDFERGNLHVLTSMKCLDEGVDVPRSELAIFCASTGNPRQFIQRRGRVLRLHEDKDLAVIHDLVVVPKIDKAEDHYSMERSLVRKELERVVDFAFLSQNKMTAFSELEEVSDYYNLNLFDIHNNLK</sequence>
<gene>
    <name evidence="9" type="ORF">F3059_02825</name>
</gene>
<dbReference type="SMART" id="SM00487">
    <property type="entry name" value="DEXDc"/>
    <property type="match status" value="1"/>
</dbReference>
<dbReference type="Pfam" id="PF00271">
    <property type="entry name" value="Helicase_C"/>
    <property type="match status" value="1"/>
</dbReference>
<evidence type="ECO:0000256" key="4">
    <source>
        <dbReference type="ARBA" id="ARBA00022840"/>
    </source>
</evidence>
<dbReference type="GO" id="GO:0004386">
    <property type="term" value="F:helicase activity"/>
    <property type="evidence" value="ECO:0007669"/>
    <property type="project" value="UniProtKB-KW"/>
</dbReference>
<feature type="domain" description="Helicase ATP-binding" evidence="7">
    <location>
        <begin position="286"/>
        <end position="454"/>
    </location>
</feature>
<evidence type="ECO:0000256" key="3">
    <source>
        <dbReference type="ARBA" id="ARBA00022806"/>
    </source>
</evidence>
<keyword evidence="10" id="KW-1185">Reference proteome</keyword>
<evidence type="ECO:0000256" key="5">
    <source>
        <dbReference type="SAM" id="Coils"/>
    </source>
</evidence>
<evidence type="ECO:0000256" key="2">
    <source>
        <dbReference type="ARBA" id="ARBA00022801"/>
    </source>
</evidence>
<dbReference type="OrthoDB" id="9759819at2"/>
<keyword evidence="6" id="KW-1133">Transmembrane helix</keyword>
<accession>A0A6N6M6R6</accession>
<evidence type="ECO:0000256" key="1">
    <source>
        <dbReference type="ARBA" id="ARBA00022741"/>
    </source>
</evidence>
<dbReference type="PANTHER" id="PTHR11274">
    <property type="entry name" value="RAD25/XP-B DNA REPAIR HELICASE"/>
    <property type="match status" value="1"/>
</dbReference>
<keyword evidence="5" id="KW-0175">Coiled coil</keyword>
<dbReference type="AlphaFoldDB" id="A0A6N6M6R6"/>
<dbReference type="CDD" id="cd17926">
    <property type="entry name" value="DEXHc_RE"/>
    <property type="match status" value="1"/>
</dbReference>
<keyword evidence="2" id="KW-0378">Hydrolase</keyword>
<dbReference type="PROSITE" id="PS51192">
    <property type="entry name" value="HELICASE_ATP_BIND_1"/>
    <property type="match status" value="1"/>
</dbReference>
<evidence type="ECO:0000259" key="8">
    <source>
        <dbReference type="PROSITE" id="PS51194"/>
    </source>
</evidence>
<dbReference type="InterPro" id="IPR027417">
    <property type="entry name" value="P-loop_NTPase"/>
</dbReference>
<evidence type="ECO:0000256" key="6">
    <source>
        <dbReference type="SAM" id="Phobius"/>
    </source>
</evidence>
<dbReference type="Pfam" id="PF04851">
    <property type="entry name" value="ResIII"/>
    <property type="match status" value="1"/>
</dbReference>
<dbReference type="InterPro" id="IPR006935">
    <property type="entry name" value="Helicase/UvrB_N"/>
</dbReference>
<keyword evidence="4" id="KW-0067">ATP-binding</keyword>
<dbReference type="RefSeq" id="WP_151166428.1">
    <property type="nucleotide sequence ID" value="NZ_WACR01000002.1"/>
</dbReference>
<feature type="coiled-coil region" evidence="5">
    <location>
        <begin position="241"/>
        <end position="268"/>
    </location>
</feature>